<accession>A0A6L6JFN4</accession>
<dbReference type="GO" id="GO:0046487">
    <property type="term" value="P:glyoxylate metabolic process"/>
    <property type="evidence" value="ECO:0007669"/>
    <property type="project" value="TreeGrafter"/>
</dbReference>
<dbReference type="InterPro" id="IPR036237">
    <property type="entry name" value="Xyl_isomerase-like_sf"/>
</dbReference>
<dbReference type="PIRSF" id="PIRSF006241">
    <property type="entry name" value="HyI"/>
    <property type="match status" value="1"/>
</dbReference>
<dbReference type="InterPro" id="IPR026040">
    <property type="entry name" value="HyI-like"/>
</dbReference>
<comment type="caution">
    <text evidence="5">The sequence shown here is derived from an EMBL/GenBank/DDBJ whole genome shotgun (WGS) entry which is preliminary data.</text>
</comment>
<gene>
    <name evidence="5" type="ORF">GL286_13285</name>
</gene>
<evidence type="ECO:0000259" key="4">
    <source>
        <dbReference type="Pfam" id="PF01261"/>
    </source>
</evidence>
<name>A0A6L6JFN4_9RHOB</name>
<dbReference type="RefSeq" id="WP_155096047.1">
    <property type="nucleotide sequence ID" value="NZ_WMIE01000007.1"/>
</dbReference>
<keyword evidence="6" id="KW-1185">Reference proteome</keyword>
<comment type="similarity">
    <text evidence="2">Belongs to the hyi family.</text>
</comment>
<dbReference type="PANTHER" id="PTHR43489:SF6">
    <property type="entry name" value="HYDROXYPYRUVATE ISOMERASE-RELATED"/>
    <property type="match status" value="1"/>
</dbReference>
<sequence length="251" mass="27609">MARFAANLTYLFTELPMLQRFAAARRAGFDGVEILFPYDLPVKDLQRAAEAEGLEFILMNTPPPNWAGGPRGFAAKPGNEGRFRSDFDRALRFAAALKVKHLHVMAGRAKGAAARQTLVDNLKWAAARAPRISLTIEPINTRDNPGYFLNSFDLAAEVVTEVGAANVGLQFDAYQAQMIHGHVLPLWEQLSHLTRHVQIAGCPGRHEPSSGNFEFTQFLRALEASNYDGWIGAEYLPSTSTNAGIGWLRSA</sequence>
<organism evidence="5 6">
    <name type="scientific">Paracoccus aestuariivivens</name>
    <dbReference type="NCBI Taxonomy" id="1820333"/>
    <lineage>
        <taxon>Bacteria</taxon>
        <taxon>Pseudomonadati</taxon>
        <taxon>Pseudomonadota</taxon>
        <taxon>Alphaproteobacteria</taxon>
        <taxon>Rhodobacterales</taxon>
        <taxon>Paracoccaceae</taxon>
        <taxon>Paracoccus</taxon>
    </lineage>
</organism>
<dbReference type="GO" id="GO:0008903">
    <property type="term" value="F:hydroxypyruvate isomerase activity"/>
    <property type="evidence" value="ECO:0007669"/>
    <property type="project" value="TreeGrafter"/>
</dbReference>
<keyword evidence="1 2" id="KW-0413">Isomerase</keyword>
<protein>
    <submittedName>
        <fullName evidence="5">TIM barrel protein</fullName>
    </submittedName>
</protein>
<proteinExistence type="inferred from homology"/>
<evidence type="ECO:0000313" key="5">
    <source>
        <dbReference type="EMBL" id="MTH78701.1"/>
    </source>
</evidence>
<dbReference type="AlphaFoldDB" id="A0A6L6JFN4"/>
<evidence type="ECO:0000313" key="6">
    <source>
        <dbReference type="Proteomes" id="UP000478183"/>
    </source>
</evidence>
<reference evidence="5 6" key="1">
    <citation type="submission" date="2019-11" db="EMBL/GenBank/DDBJ databases">
        <authorList>
            <person name="Dong K."/>
        </authorList>
    </citation>
    <scope>NUCLEOTIDE SEQUENCE [LARGE SCALE GENOMIC DNA]</scope>
    <source>
        <strain evidence="5 6">NBRC 111993</strain>
    </source>
</reference>
<dbReference type="Pfam" id="PF01261">
    <property type="entry name" value="AP_endonuc_2"/>
    <property type="match status" value="1"/>
</dbReference>
<dbReference type="InterPro" id="IPR013022">
    <property type="entry name" value="Xyl_isomerase-like_TIM-brl"/>
</dbReference>
<dbReference type="OrthoDB" id="9786584at2"/>
<dbReference type="PANTHER" id="PTHR43489">
    <property type="entry name" value="ISOMERASE"/>
    <property type="match status" value="1"/>
</dbReference>
<dbReference type="EMBL" id="WMIE01000007">
    <property type="protein sequence ID" value="MTH78701.1"/>
    <property type="molecule type" value="Genomic_DNA"/>
</dbReference>
<feature type="active site" description="Proton donor/acceptor" evidence="3">
    <location>
        <position position="234"/>
    </location>
</feature>
<evidence type="ECO:0000256" key="1">
    <source>
        <dbReference type="ARBA" id="ARBA00023235"/>
    </source>
</evidence>
<feature type="active site" description="Proton donor/acceptor" evidence="3">
    <location>
        <position position="137"/>
    </location>
</feature>
<feature type="domain" description="Xylose isomerase-like TIM barrel" evidence="4">
    <location>
        <begin position="21"/>
        <end position="250"/>
    </location>
</feature>
<dbReference type="Gene3D" id="3.20.20.150">
    <property type="entry name" value="Divalent-metal-dependent TIM barrel enzymes"/>
    <property type="match status" value="1"/>
</dbReference>
<dbReference type="Proteomes" id="UP000478183">
    <property type="component" value="Unassembled WGS sequence"/>
</dbReference>
<dbReference type="InterPro" id="IPR050417">
    <property type="entry name" value="Sugar_Epim/Isomerase"/>
</dbReference>
<evidence type="ECO:0000256" key="3">
    <source>
        <dbReference type="PIRSR" id="PIRSR006241-50"/>
    </source>
</evidence>
<dbReference type="SUPFAM" id="SSF51658">
    <property type="entry name" value="Xylose isomerase-like"/>
    <property type="match status" value="1"/>
</dbReference>
<evidence type="ECO:0000256" key="2">
    <source>
        <dbReference type="PIRNR" id="PIRNR006241"/>
    </source>
</evidence>